<reference evidence="11 12" key="1">
    <citation type="submission" date="2020-08" db="EMBL/GenBank/DDBJ databases">
        <title>Sphingomonas sp. sand1-3 16S ribosomal RNA gene Genome sequencing and assembly.</title>
        <authorList>
            <person name="Kang M."/>
        </authorList>
    </citation>
    <scope>NUCLEOTIDE SEQUENCE [LARGE SCALE GENOMIC DNA]</scope>
    <source>
        <strain evidence="12">sand1-3</strain>
    </source>
</reference>
<name>A0A7G9L5I2_9SPHN</name>
<dbReference type="PANTHER" id="PTHR38340">
    <property type="entry name" value="S-LAYER PROTEIN"/>
    <property type="match status" value="1"/>
</dbReference>
<evidence type="ECO:0000256" key="8">
    <source>
        <dbReference type="ARBA" id="ARBA00022801"/>
    </source>
</evidence>
<dbReference type="InterPro" id="IPR034033">
    <property type="entry name" value="Serralysin-like"/>
</dbReference>
<dbReference type="InterPro" id="IPR006026">
    <property type="entry name" value="Peptidase_Metallo"/>
</dbReference>
<evidence type="ECO:0000256" key="7">
    <source>
        <dbReference type="ARBA" id="ARBA00022737"/>
    </source>
</evidence>
<keyword evidence="9" id="KW-0862">Zinc</keyword>
<accession>A0A7G9L5I2</accession>
<dbReference type="GO" id="GO:0008270">
    <property type="term" value="F:zinc ion binding"/>
    <property type="evidence" value="ECO:0007669"/>
    <property type="project" value="InterPro"/>
</dbReference>
<gene>
    <name evidence="11" type="ORF">H8M03_06080</name>
</gene>
<dbReference type="SMART" id="SM00235">
    <property type="entry name" value="ZnMc"/>
    <property type="match status" value="1"/>
</dbReference>
<evidence type="ECO:0000259" key="10">
    <source>
        <dbReference type="SMART" id="SM00235"/>
    </source>
</evidence>
<evidence type="ECO:0000256" key="5">
    <source>
        <dbReference type="ARBA" id="ARBA00022670"/>
    </source>
</evidence>
<dbReference type="Gene3D" id="3.40.390.10">
    <property type="entry name" value="Collagenase (Catalytic Domain)"/>
    <property type="match status" value="1"/>
</dbReference>
<keyword evidence="5" id="KW-0645">Protease</keyword>
<evidence type="ECO:0000313" key="11">
    <source>
        <dbReference type="EMBL" id="QNM83881.1"/>
    </source>
</evidence>
<dbReference type="PANTHER" id="PTHR38340:SF1">
    <property type="entry name" value="S-LAYER PROTEIN"/>
    <property type="match status" value="1"/>
</dbReference>
<keyword evidence="12" id="KW-1185">Reference proteome</keyword>
<dbReference type="Gene3D" id="2.150.10.10">
    <property type="entry name" value="Serralysin-like metalloprotease, C-terminal"/>
    <property type="match status" value="5"/>
</dbReference>
<dbReference type="Proteomes" id="UP000515861">
    <property type="component" value="Chromosome"/>
</dbReference>
<dbReference type="GO" id="GO:0004222">
    <property type="term" value="F:metalloendopeptidase activity"/>
    <property type="evidence" value="ECO:0007669"/>
    <property type="project" value="InterPro"/>
</dbReference>
<dbReference type="InterPro" id="IPR013858">
    <property type="entry name" value="Peptidase_M10B_C"/>
</dbReference>
<dbReference type="GO" id="GO:0006508">
    <property type="term" value="P:proteolysis"/>
    <property type="evidence" value="ECO:0007669"/>
    <property type="project" value="UniProtKB-KW"/>
</dbReference>
<dbReference type="GO" id="GO:0005615">
    <property type="term" value="C:extracellular space"/>
    <property type="evidence" value="ECO:0007669"/>
    <property type="project" value="InterPro"/>
</dbReference>
<protein>
    <submittedName>
        <fullName evidence="11">Pre-peptidase C-terminal domain-containing protein</fullName>
    </submittedName>
</protein>
<dbReference type="Pfam" id="PF00413">
    <property type="entry name" value="Peptidase_M10"/>
    <property type="match status" value="1"/>
</dbReference>
<dbReference type="EMBL" id="CP060697">
    <property type="protein sequence ID" value="QNM83881.1"/>
    <property type="molecule type" value="Genomic_DNA"/>
</dbReference>
<dbReference type="InterPro" id="IPR024079">
    <property type="entry name" value="MetalloPept_cat_dom_sf"/>
</dbReference>
<dbReference type="KEGG" id="ssau:H8M03_06080"/>
<evidence type="ECO:0000256" key="4">
    <source>
        <dbReference type="ARBA" id="ARBA00022525"/>
    </source>
</evidence>
<dbReference type="InterPro" id="IPR011049">
    <property type="entry name" value="Serralysin-like_metalloprot_C"/>
</dbReference>
<evidence type="ECO:0000256" key="2">
    <source>
        <dbReference type="ARBA" id="ARBA00004613"/>
    </source>
</evidence>
<dbReference type="Pfam" id="PF00353">
    <property type="entry name" value="HemolysinCabind"/>
    <property type="match status" value="7"/>
</dbReference>
<feature type="domain" description="Peptidase metallopeptidase" evidence="10">
    <location>
        <begin position="19"/>
        <end position="175"/>
    </location>
</feature>
<dbReference type="Pfam" id="PF08548">
    <property type="entry name" value="Peptidase_M10_C"/>
    <property type="match status" value="1"/>
</dbReference>
<dbReference type="CDD" id="cd04277">
    <property type="entry name" value="ZnMc_serralysin_like"/>
    <property type="match status" value="1"/>
</dbReference>
<dbReference type="GO" id="GO:0031012">
    <property type="term" value="C:extracellular matrix"/>
    <property type="evidence" value="ECO:0007669"/>
    <property type="project" value="InterPro"/>
</dbReference>
<comment type="subcellular location">
    <subcellularLocation>
        <location evidence="2">Secreted</location>
    </subcellularLocation>
</comment>
<comment type="similarity">
    <text evidence="3">Belongs to the peptidase M10B family.</text>
</comment>
<dbReference type="InterPro" id="IPR018511">
    <property type="entry name" value="Hemolysin-typ_Ca-bd_CS"/>
</dbReference>
<dbReference type="Gene3D" id="2.60.120.380">
    <property type="match status" value="3"/>
</dbReference>
<keyword evidence="4" id="KW-0964">Secreted</keyword>
<evidence type="ECO:0000313" key="12">
    <source>
        <dbReference type="Proteomes" id="UP000515861"/>
    </source>
</evidence>
<comment type="cofactor">
    <cofactor evidence="1">
        <name>Ca(2+)</name>
        <dbReference type="ChEBI" id="CHEBI:29108"/>
    </cofactor>
</comment>
<evidence type="ECO:0000256" key="3">
    <source>
        <dbReference type="ARBA" id="ARBA00009490"/>
    </source>
</evidence>
<dbReference type="SUPFAM" id="SSF51120">
    <property type="entry name" value="beta-Roll"/>
    <property type="match status" value="4"/>
</dbReference>
<dbReference type="PROSITE" id="PS00330">
    <property type="entry name" value="HEMOLYSIN_CALCIUM"/>
    <property type="match status" value="4"/>
</dbReference>
<keyword evidence="6" id="KW-0479">Metal-binding</keyword>
<keyword evidence="8" id="KW-0378">Hydrolase</keyword>
<proteinExistence type="inferred from homology"/>
<dbReference type="InterPro" id="IPR001343">
    <property type="entry name" value="Hemolysn_Ca-bd"/>
</dbReference>
<organism evidence="11 12">
    <name type="scientific">Sphingomonas sabuli</name>
    <dbReference type="NCBI Taxonomy" id="2764186"/>
    <lineage>
        <taxon>Bacteria</taxon>
        <taxon>Pseudomonadati</taxon>
        <taxon>Pseudomonadota</taxon>
        <taxon>Alphaproteobacteria</taxon>
        <taxon>Sphingomonadales</taxon>
        <taxon>Sphingomonadaceae</taxon>
        <taxon>Sphingomonas</taxon>
    </lineage>
</organism>
<sequence length="1632" mass="171548">MPSTSQPATGRPEIDGILWGLRWSGGTVTYAFPDSASDFPAGYGDEPTTDFFPVSVYQQEVVRYVFGLIESYTNLTFSYTGTNTGDLMFGQTSLAPTAYAYYPGDGNGGDIWFGDDFRNPRMGDYAFLTHLHEIGHALGLSHPHDSDGPIGGVLPLEYDYLNYTVMSYRDHYNGPLSYSLPQFHYPTSFMTLDILALQTMYGADYSTNSGNTVYSWSPTTGQQFINGVGQMTPGSGSGYFGDGASNHIMMTVWDGGGTDTFNFANYGLTASQSLNINIGAGAGIYLPNGTIYNSLLFDDDVRSLIENVIGSVNRDNITGNQADNRLDGRVGDDILSGEAGNDTLIGDEGDDQITGGSGNDRINGGVGDDILSGGSGIDVLDAGTGDNQLRGGFNRDIAMFGFNFIDAMIRFLPDGAIYVGTADGFNIIRSVEVLRFLDGDIEVSALRPDDTTAPTAMLPQDNLVVTGPGQVPQSWQGVTIQFNEDVTLGAGNVRIFYSDGTLYRTYAASDLFTDGDTLFVPYPTGAGQYYIEADPGVVVDMSGNEFEGISGRNALNFLIGVRSDDYPNSFGLDSGALTINGPALGGYISDNNDQDTFRVQLNSGQSYRFWIDASGVNGAGDLDVRIYDAYGSQVSGGDANEGLWITPTYTSTYYVYVTPRIQPVGESGAGDYSVQVVAGNDDMPAGPSTQVGLATGGTVSGVAQGESDIDWIRVELVYGHTYRFTASPSGGDASDYISMHLVRFNDGTLQYNPLPEDGNYTSLDSSSSTAGAQIVYTASATGTYFLRINADTAGTGTQNNGGTYSVTMTEGSYSAPLFLSAASYGGTNAPYSDLVLTFDRPFELASGFITINTGNPIIGNGGLLRIDVTDTSQVRIVGNTIRVNPSIELPAGRLSVQIDQSAVVGTDGTFFEWAAGAINTFVVGYHQYSNFQNYADDYLGTAATLGRVAIGQSATGEYHASGFNSGSFSGADTDWFRVELVAGQTYDFGLLTDTGLNPYISYGSGYLLHLQLVDASGAVIAQDMDNSGGHGNSRILFTATQSGVFFLAVSGETIGGGSTRPRYEVTMNDPQGLTVVGTSAGDVLRGSAGFDRIDGLGGADRMAGGLGGDTYTVDNAGDEIVEGLTGGVDTVLSSITLTLPTNVENIMLIGNGAIDATGSSGDNRLSGNDAANELRGLAGNDVIEGGGGNDRIDGGTGSDVMRGGAGNDIYYVDETADLVVEGSGQGNDAVYSLVSYTLRAGVEDLYLNGTVVRGTGNAEANRLFGNASANILDGGGGVDIMRGGAGDDVYYVDNFDDLVIENAGEGNDVVYSSANFCLRADVEDLTLIGSAVRAYGNAGSNRLIGNNSANILDGGAGADVMRGGAGNDTYYVDNVRDAIAEISGGGIDEVISSVSFALRSNFEILTLTGNAVRASGNNMYNRLNGNDANNVINGGLGGDIMRGGGGNDIYYVEDNSDHTIETAGAGRDRVYTTISWQLENHVEDLFARGSATINLTGNNLDNAIVGNAANNIIDGRAGADDLRGARGADTFVFRNGEFGGLTASTADRILDFRRAEGDRIDLQQVDAHRGIDGDQSFTFIGTAEFSGVAGQLRYQITNGNTYVYGDANGDGVADFLIRLDGSLNLAGGDFIL</sequence>
<evidence type="ECO:0000256" key="9">
    <source>
        <dbReference type="ARBA" id="ARBA00022833"/>
    </source>
</evidence>
<dbReference type="InterPro" id="IPR050557">
    <property type="entry name" value="RTX_toxin/Mannuronan_C5-epim"/>
</dbReference>
<dbReference type="RefSeq" id="WP_187480835.1">
    <property type="nucleotide sequence ID" value="NZ_CP060697.1"/>
</dbReference>
<dbReference type="SUPFAM" id="SSF55486">
    <property type="entry name" value="Metalloproteases ('zincins'), catalytic domain"/>
    <property type="match status" value="1"/>
</dbReference>
<evidence type="ECO:0000256" key="6">
    <source>
        <dbReference type="ARBA" id="ARBA00022723"/>
    </source>
</evidence>
<evidence type="ECO:0000256" key="1">
    <source>
        <dbReference type="ARBA" id="ARBA00001913"/>
    </source>
</evidence>
<dbReference type="InterPro" id="IPR001818">
    <property type="entry name" value="Pept_M10_metallopeptidase"/>
</dbReference>
<dbReference type="GO" id="GO:0005509">
    <property type="term" value="F:calcium ion binding"/>
    <property type="evidence" value="ECO:0007669"/>
    <property type="project" value="InterPro"/>
</dbReference>
<keyword evidence="7" id="KW-0677">Repeat</keyword>
<dbReference type="PRINTS" id="PR00313">
    <property type="entry name" value="CABNDNGRPT"/>
</dbReference>